<proteinExistence type="inferred from homology"/>
<dbReference type="InterPro" id="IPR003495">
    <property type="entry name" value="CobW/HypB/UreG_nucleotide-bd"/>
</dbReference>
<dbReference type="InterPro" id="IPR051316">
    <property type="entry name" value="Zinc-reg_GTPase_activator"/>
</dbReference>
<dbReference type="EMBL" id="FQXM01000005">
    <property type="protein sequence ID" value="SHH43780.1"/>
    <property type="molecule type" value="Genomic_DNA"/>
</dbReference>
<dbReference type="PANTHER" id="PTHR13748:SF62">
    <property type="entry name" value="COBW DOMAIN-CONTAINING PROTEIN"/>
    <property type="match status" value="1"/>
</dbReference>
<accession>A0A1M5SZK4</accession>
<keyword evidence="9" id="KW-1185">Reference proteome</keyword>
<evidence type="ECO:0000256" key="4">
    <source>
        <dbReference type="ARBA" id="ARBA00034320"/>
    </source>
</evidence>
<dbReference type="Proteomes" id="UP000184447">
    <property type="component" value="Unassembled WGS sequence"/>
</dbReference>
<feature type="domain" description="CobW/HypB/UreG nucleotide-binding" evidence="6">
    <location>
        <begin position="5"/>
        <end position="180"/>
    </location>
</feature>
<evidence type="ECO:0000313" key="9">
    <source>
        <dbReference type="Proteomes" id="UP000184447"/>
    </source>
</evidence>
<evidence type="ECO:0000256" key="1">
    <source>
        <dbReference type="ARBA" id="ARBA00022741"/>
    </source>
</evidence>
<evidence type="ECO:0000259" key="6">
    <source>
        <dbReference type="Pfam" id="PF02492"/>
    </source>
</evidence>
<dbReference type="Pfam" id="PF07683">
    <property type="entry name" value="CobW_C"/>
    <property type="match status" value="1"/>
</dbReference>
<comment type="catalytic activity">
    <reaction evidence="5">
        <text>GTP + H2O = GDP + phosphate + H(+)</text>
        <dbReference type="Rhea" id="RHEA:19669"/>
        <dbReference type="ChEBI" id="CHEBI:15377"/>
        <dbReference type="ChEBI" id="CHEBI:15378"/>
        <dbReference type="ChEBI" id="CHEBI:37565"/>
        <dbReference type="ChEBI" id="CHEBI:43474"/>
        <dbReference type="ChEBI" id="CHEBI:58189"/>
    </reaction>
    <physiologicalReaction direction="left-to-right" evidence="5">
        <dbReference type="Rhea" id="RHEA:19670"/>
    </physiologicalReaction>
</comment>
<keyword evidence="2" id="KW-0378">Hydrolase</keyword>
<dbReference type="InterPro" id="IPR011629">
    <property type="entry name" value="CobW-like_C"/>
</dbReference>
<dbReference type="AlphaFoldDB" id="A0A1M5SZK4"/>
<dbReference type="Gene3D" id="3.30.1220.10">
    <property type="entry name" value="CobW-like, C-terminal domain"/>
    <property type="match status" value="1"/>
</dbReference>
<dbReference type="SUPFAM" id="SSF52540">
    <property type="entry name" value="P-loop containing nucleoside triphosphate hydrolases"/>
    <property type="match status" value="1"/>
</dbReference>
<dbReference type="RefSeq" id="WP_073337447.1">
    <property type="nucleotide sequence ID" value="NZ_FQXM01000005.1"/>
</dbReference>
<name>A0A1M5SZK4_9CLOT</name>
<evidence type="ECO:0000256" key="3">
    <source>
        <dbReference type="ARBA" id="ARBA00023186"/>
    </source>
</evidence>
<protein>
    <submittedName>
        <fullName evidence="8">GTPase, G3E family</fullName>
    </submittedName>
</protein>
<evidence type="ECO:0000259" key="7">
    <source>
        <dbReference type="Pfam" id="PF07683"/>
    </source>
</evidence>
<sequence>MKTKVDIISGFLGVGKTMLIKKLIKDALGSEKIVIIENEFGEIGIDGNSFLENNVQVKEMTSGCICCSFKNNFKKALLEVIDVYNPDRIIIEPTGVAKLSDILKILENESIKDKITVNMILTVINPEKHGLYLNTFGNFYKNQIIYAKTLIFSRAQNFSKENLERFALSIKELNSKANLITSPWNHIEGDLILRMCENISEDLLFSNPRLSKSSKINSISTSKPIKASDIFDSLSIKTSKFFSEKYLEELFYGFNKENHCGFIIRAKGIVQVSENKWIQFDYVPGEFNIIDSTYFDTGKIVIIGENLNKNKLSELLAL</sequence>
<dbReference type="Gene3D" id="3.40.50.300">
    <property type="entry name" value="P-loop containing nucleotide triphosphate hydrolases"/>
    <property type="match status" value="1"/>
</dbReference>
<gene>
    <name evidence="8" type="ORF">SAMN02745207_01118</name>
</gene>
<evidence type="ECO:0000256" key="2">
    <source>
        <dbReference type="ARBA" id="ARBA00022801"/>
    </source>
</evidence>
<reference evidence="8 9" key="1">
    <citation type="submission" date="2016-11" db="EMBL/GenBank/DDBJ databases">
        <authorList>
            <person name="Jaros S."/>
            <person name="Januszkiewicz K."/>
            <person name="Wedrychowicz H."/>
        </authorList>
    </citation>
    <scope>NUCLEOTIDE SEQUENCE [LARGE SCALE GENOMIC DNA]</scope>
    <source>
        <strain evidence="8 9">DSM 8605</strain>
    </source>
</reference>
<evidence type="ECO:0000313" key="8">
    <source>
        <dbReference type="EMBL" id="SHH43780.1"/>
    </source>
</evidence>
<dbReference type="GO" id="GO:0000166">
    <property type="term" value="F:nucleotide binding"/>
    <property type="evidence" value="ECO:0007669"/>
    <property type="project" value="UniProtKB-KW"/>
</dbReference>
<dbReference type="InterPro" id="IPR027417">
    <property type="entry name" value="P-loop_NTPase"/>
</dbReference>
<keyword evidence="1" id="KW-0547">Nucleotide-binding</keyword>
<dbReference type="PANTHER" id="PTHR13748">
    <property type="entry name" value="COBW-RELATED"/>
    <property type="match status" value="1"/>
</dbReference>
<feature type="domain" description="CobW C-terminal" evidence="7">
    <location>
        <begin position="231"/>
        <end position="316"/>
    </location>
</feature>
<organism evidence="8 9">
    <name type="scientific">Clostridium grantii DSM 8605</name>
    <dbReference type="NCBI Taxonomy" id="1121316"/>
    <lineage>
        <taxon>Bacteria</taxon>
        <taxon>Bacillati</taxon>
        <taxon>Bacillota</taxon>
        <taxon>Clostridia</taxon>
        <taxon>Eubacteriales</taxon>
        <taxon>Clostridiaceae</taxon>
        <taxon>Clostridium</taxon>
    </lineage>
</organism>
<keyword evidence="3" id="KW-0143">Chaperone</keyword>
<dbReference type="InterPro" id="IPR036627">
    <property type="entry name" value="CobW-likC_sf"/>
</dbReference>
<dbReference type="STRING" id="1121316.SAMN02745207_01118"/>
<dbReference type="Pfam" id="PF02492">
    <property type="entry name" value="cobW"/>
    <property type="match status" value="1"/>
</dbReference>
<comment type="similarity">
    <text evidence="4">Belongs to the SIMIBI class G3E GTPase family. ZNG1 subfamily.</text>
</comment>
<dbReference type="GO" id="GO:0016787">
    <property type="term" value="F:hydrolase activity"/>
    <property type="evidence" value="ECO:0007669"/>
    <property type="project" value="UniProtKB-KW"/>
</dbReference>
<evidence type="ECO:0000256" key="5">
    <source>
        <dbReference type="ARBA" id="ARBA00049117"/>
    </source>
</evidence>
<dbReference type="OrthoDB" id="9808822at2"/>
<dbReference type="GO" id="GO:0005737">
    <property type="term" value="C:cytoplasm"/>
    <property type="evidence" value="ECO:0007669"/>
    <property type="project" value="TreeGrafter"/>
</dbReference>
<dbReference type="SUPFAM" id="SSF90002">
    <property type="entry name" value="Hypothetical protein YjiA, C-terminal domain"/>
    <property type="match status" value="1"/>
</dbReference>